<dbReference type="Proteomes" id="UP000694845">
    <property type="component" value="Unplaced"/>
</dbReference>
<dbReference type="RefSeq" id="XP_022092666.1">
    <property type="nucleotide sequence ID" value="XM_022236974.1"/>
</dbReference>
<dbReference type="OMA" id="EFKHFWV"/>
<organism evidence="2 3">
    <name type="scientific">Acanthaster planci</name>
    <name type="common">Crown-of-thorns starfish</name>
    <dbReference type="NCBI Taxonomy" id="133434"/>
    <lineage>
        <taxon>Eukaryota</taxon>
        <taxon>Metazoa</taxon>
        <taxon>Echinodermata</taxon>
        <taxon>Eleutherozoa</taxon>
        <taxon>Asterozoa</taxon>
        <taxon>Asteroidea</taxon>
        <taxon>Valvatacea</taxon>
        <taxon>Valvatida</taxon>
        <taxon>Acanthasteridae</taxon>
        <taxon>Acanthaster</taxon>
    </lineage>
</organism>
<proteinExistence type="predicted"/>
<dbReference type="OrthoDB" id="10067834at2759"/>
<keyword evidence="2" id="KW-1185">Reference proteome</keyword>
<dbReference type="InterPro" id="IPR022041">
    <property type="entry name" value="Methyltransf_FA"/>
</dbReference>
<dbReference type="GeneID" id="110980361"/>
<sequence>MGKYREKYRWKISLVRICAMCGLIAGTKAQCFVGNEPDSRGGAAWVMPTRDPCVCRGKALSLGGLNIRPLTRPFKPTYINLSDMTTSARSSPAFTGLTSCPDKIQCHKFDNVSDEVYRYEFAKLPKFPGDKVLVNFSVRAQSDVYISLTSQNKDVNDMYEIIIGRFYGVKSAIRRCSECSDLVSDFKVAGRLLDRSEFKHFWVSAIPGKQPPDQDVERSTLIVSVGLGSEEAFMTYEDSSPLSVEYLGFKQGDNTLGSYEFCGLELRE</sequence>
<name>A0A8B7YMG5_ACAPL</name>
<evidence type="ECO:0000313" key="3">
    <source>
        <dbReference type="RefSeq" id="XP_022092666.1"/>
    </source>
</evidence>
<dbReference type="PANTHER" id="PTHR36695">
    <property type="entry name" value="AGAP008648-PA"/>
    <property type="match status" value="1"/>
</dbReference>
<reference evidence="3" key="1">
    <citation type="submission" date="2025-08" db="UniProtKB">
        <authorList>
            <consortium name="RefSeq"/>
        </authorList>
    </citation>
    <scope>IDENTIFICATION</scope>
</reference>
<dbReference type="AlphaFoldDB" id="A0A8B7YMG5"/>
<dbReference type="KEGG" id="aplc:110980361"/>
<protein>
    <submittedName>
        <fullName evidence="3">Uncharacterized protein LOC110980361</fullName>
    </submittedName>
</protein>
<gene>
    <name evidence="3" type="primary">LOC110980361</name>
</gene>
<evidence type="ECO:0000313" key="2">
    <source>
        <dbReference type="Proteomes" id="UP000694845"/>
    </source>
</evidence>
<accession>A0A8B7YMG5</accession>
<evidence type="ECO:0000259" key="1">
    <source>
        <dbReference type="Pfam" id="PF12248"/>
    </source>
</evidence>
<dbReference type="PANTHER" id="PTHR36695:SF12">
    <property type="entry name" value="AGAP008648-PA"/>
    <property type="match status" value="1"/>
</dbReference>
<dbReference type="Pfam" id="PF12248">
    <property type="entry name" value="Methyltransf_FA"/>
    <property type="match status" value="1"/>
</dbReference>
<feature type="domain" description="Farnesoic acid O-methyl transferase" evidence="1">
    <location>
        <begin position="117"/>
        <end position="259"/>
    </location>
</feature>